<dbReference type="SUPFAM" id="SSF51735">
    <property type="entry name" value="NAD(P)-binding Rossmann-fold domains"/>
    <property type="match status" value="1"/>
</dbReference>
<feature type="domain" description="NAD-dependent epimerase/dehydratase" evidence="1">
    <location>
        <begin position="4"/>
        <end position="251"/>
    </location>
</feature>
<keyword evidence="3" id="KW-1185">Reference proteome</keyword>
<evidence type="ECO:0000313" key="2">
    <source>
        <dbReference type="EMBL" id="MBM3094106.1"/>
    </source>
</evidence>
<dbReference type="InterPro" id="IPR001509">
    <property type="entry name" value="Epimerase_deHydtase"/>
</dbReference>
<name>A0AAW4FS17_9HYPH</name>
<protein>
    <submittedName>
        <fullName evidence="2">NAD-dependent epimerase/dehydratase family protein</fullName>
    </submittedName>
</protein>
<dbReference type="AlphaFoldDB" id="A0AAW4FS17"/>
<sequence>MARALVTGGAGFVGRHLCGKLMSEGVEVVCVDKLARGTGAMRPEDWPNPPRGGFSLIEEDCRRYFDRSDDRFDMVFHLAAMVGGRVMLETQTLLVAEDLAVDTDMWRWAARTRPGSVIYFSSSAAYPVSLQRPEGYRKLSEDMIDFEHTIGVPDLSYGWAKLSGEYLMKLYVENYGGRAVAYRPFSGYGEDQDLSYPFPAICRRLLDERGTEEVFVWGSGRQCRDFIHISDCVDFVWRTFTRLQNGASLNISTGIATSFIELAQLVSRCIGWEPRVSGRSDKPEGVFFRCGDTALQASYGLAPRIDLQAGVARALDQMQSKRPYALGGVASQ</sequence>
<dbReference type="Gene3D" id="3.90.25.10">
    <property type="entry name" value="UDP-galactose 4-epimerase, domain 1"/>
    <property type="match status" value="1"/>
</dbReference>
<dbReference type="PANTHER" id="PTHR43245">
    <property type="entry name" value="BIFUNCTIONAL POLYMYXIN RESISTANCE PROTEIN ARNA"/>
    <property type="match status" value="1"/>
</dbReference>
<dbReference type="Pfam" id="PF01370">
    <property type="entry name" value="Epimerase"/>
    <property type="match status" value="1"/>
</dbReference>
<gene>
    <name evidence="2" type="ORF">GFB56_25505</name>
</gene>
<proteinExistence type="predicted"/>
<comment type="caution">
    <text evidence="2">The sequence shown here is derived from an EMBL/GenBank/DDBJ whole genome shotgun (WGS) entry which is preliminary data.</text>
</comment>
<dbReference type="InterPro" id="IPR036291">
    <property type="entry name" value="NAD(P)-bd_dom_sf"/>
</dbReference>
<evidence type="ECO:0000259" key="1">
    <source>
        <dbReference type="Pfam" id="PF01370"/>
    </source>
</evidence>
<dbReference type="InterPro" id="IPR050177">
    <property type="entry name" value="Lipid_A_modif_metabolic_enz"/>
</dbReference>
<dbReference type="Proteomes" id="UP000744980">
    <property type="component" value="Unassembled WGS sequence"/>
</dbReference>
<dbReference type="Gene3D" id="3.40.50.720">
    <property type="entry name" value="NAD(P)-binding Rossmann-like Domain"/>
    <property type="match status" value="1"/>
</dbReference>
<organism evidence="2 3">
    <name type="scientific">Ensifer canadensis</name>
    <dbReference type="NCBI Taxonomy" id="555315"/>
    <lineage>
        <taxon>Bacteria</taxon>
        <taxon>Pseudomonadati</taxon>
        <taxon>Pseudomonadota</taxon>
        <taxon>Alphaproteobacteria</taxon>
        <taxon>Hyphomicrobiales</taxon>
        <taxon>Rhizobiaceae</taxon>
        <taxon>Sinorhizobium/Ensifer group</taxon>
        <taxon>Ensifer</taxon>
    </lineage>
</organism>
<dbReference type="EMBL" id="WXFA01000022">
    <property type="protein sequence ID" value="MBM3094106.1"/>
    <property type="molecule type" value="Genomic_DNA"/>
</dbReference>
<dbReference type="PANTHER" id="PTHR43245:SF13">
    <property type="entry name" value="UDP-D-APIOSE_UDP-D-XYLOSE SYNTHASE 2"/>
    <property type="match status" value="1"/>
</dbReference>
<accession>A0AAW4FS17</accession>
<dbReference type="RefSeq" id="WP_057207374.1">
    <property type="nucleotide sequence ID" value="NZ_CP083371.1"/>
</dbReference>
<reference evidence="2 3" key="1">
    <citation type="submission" date="2020-01" db="EMBL/GenBank/DDBJ databases">
        <title>Draft genome assembly of Ensifer adhaerens T173.</title>
        <authorList>
            <person name="Craig J.E."/>
            <person name="Stinchcombe J.R."/>
        </authorList>
    </citation>
    <scope>NUCLEOTIDE SEQUENCE [LARGE SCALE GENOMIC DNA]</scope>
    <source>
        <strain evidence="2 3">T173</strain>
    </source>
</reference>
<evidence type="ECO:0000313" key="3">
    <source>
        <dbReference type="Proteomes" id="UP000744980"/>
    </source>
</evidence>